<feature type="compositionally biased region" description="Basic residues" evidence="1">
    <location>
        <begin position="1"/>
        <end position="10"/>
    </location>
</feature>
<feature type="compositionally biased region" description="Basic residues" evidence="1">
    <location>
        <begin position="376"/>
        <end position="386"/>
    </location>
</feature>
<feature type="region of interest" description="Disordered" evidence="1">
    <location>
        <begin position="365"/>
        <end position="422"/>
    </location>
</feature>
<proteinExistence type="predicted"/>
<feature type="compositionally biased region" description="Basic and acidic residues" evidence="1">
    <location>
        <begin position="387"/>
        <end position="402"/>
    </location>
</feature>
<organism evidence="2 3">
    <name type="scientific">Stylonychia lemnae</name>
    <name type="common">Ciliate</name>
    <dbReference type="NCBI Taxonomy" id="5949"/>
    <lineage>
        <taxon>Eukaryota</taxon>
        <taxon>Sar</taxon>
        <taxon>Alveolata</taxon>
        <taxon>Ciliophora</taxon>
        <taxon>Intramacronucleata</taxon>
        <taxon>Spirotrichea</taxon>
        <taxon>Stichotrichia</taxon>
        <taxon>Sporadotrichida</taxon>
        <taxon>Oxytrichidae</taxon>
        <taxon>Stylonychinae</taxon>
        <taxon>Stylonychia</taxon>
    </lineage>
</organism>
<keyword evidence="3" id="KW-1185">Reference proteome</keyword>
<dbReference type="EMBL" id="CCKQ01012966">
    <property type="protein sequence ID" value="CDW84598.1"/>
    <property type="molecule type" value="Genomic_DNA"/>
</dbReference>
<dbReference type="InParanoid" id="A0A078AUN8"/>
<gene>
    <name evidence="2" type="primary">Contig19826.g21025</name>
    <name evidence="2" type="ORF">STYLEM_13663</name>
</gene>
<evidence type="ECO:0000313" key="2">
    <source>
        <dbReference type="EMBL" id="CDW84598.1"/>
    </source>
</evidence>
<protein>
    <submittedName>
        <fullName evidence="2">Uncharacterized protein</fullName>
    </submittedName>
</protein>
<sequence length="677" mass="80048">MGNTKSKKIKQSADNQSEPYKTQLKKKCNKQLKLKVMSYNRKLEKDYAKNMDTVEVKFSQVQILQEYSPFKQLLIYLETTLGQSQKDWAILLFEVVHKDFSKRDPQKVLNQANQFVFEFQSCNTRVFNKMIKRATSQDKQSKTILNVNQQKGSLQDIPSFRNQTSGQQLSSDGLVEIEFCDNTTQIDPMIQQSILTTIENIKTYKNCYEKQDTLKLQLKIIYKQMKTQNHPLNTIRSLFTTIINEELKSKFQLLDMQMEVNNYGNKGDSFQTQIFRQNSKMRVSDREELDVNIKNFKKEMLHQLHSVIKEFITMYKFAMCIYYKLDYQSYRQSQALFKLSNINLSFFSVEHQFTLGEQYQPDEERKVNFKTGRSVSQKRRNIQRPHSKSERAKNFRDEEDRNQQQIKSKKTESDINPHESQKVTTPYEKTIKLMNEFEKINSLIKKKMILKYSWNKLQKEVFEYWKERNKNISKEKLLINEDTRLCLVSYIIIQSQCAEVFLLVKELEPFIDQNRIEDALPLATFQNAIQVIMKDYECLSKNSEDQNKRRFSAMSKSLSQNKPNVLQSHISKTSQGLYSQIDEYLKTVQELRRRNVTQVIPDQQSIDDEHFFFFKYNLSKKQSTFAQSAKGNNFCGYFSPDNQRKFSMINQKRKDSINRSPLGNISTSFDCPKRKCS</sequence>
<evidence type="ECO:0000313" key="3">
    <source>
        <dbReference type="Proteomes" id="UP000039865"/>
    </source>
</evidence>
<name>A0A078AUN8_STYLE</name>
<accession>A0A078AUN8</accession>
<feature type="compositionally biased region" description="Basic and acidic residues" evidence="1">
    <location>
        <begin position="409"/>
        <end position="421"/>
    </location>
</feature>
<evidence type="ECO:0000256" key="1">
    <source>
        <dbReference type="SAM" id="MobiDB-lite"/>
    </source>
</evidence>
<reference evidence="2 3" key="1">
    <citation type="submission" date="2014-06" db="EMBL/GenBank/DDBJ databases">
        <authorList>
            <person name="Swart Estienne"/>
        </authorList>
    </citation>
    <scope>NUCLEOTIDE SEQUENCE [LARGE SCALE GENOMIC DNA]</scope>
    <source>
        <strain evidence="2 3">130c</strain>
    </source>
</reference>
<dbReference type="AlphaFoldDB" id="A0A078AUN8"/>
<feature type="region of interest" description="Disordered" evidence="1">
    <location>
        <begin position="1"/>
        <end position="23"/>
    </location>
</feature>
<dbReference type="Proteomes" id="UP000039865">
    <property type="component" value="Unassembled WGS sequence"/>
</dbReference>